<dbReference type="EMBL" id="CM042029">
    <property type="protein sequence ID" value="KAI3793100.1"/>
    <property type="molecule type" value="Genomic_DNA"/>
</dbReference>
<comment type="caution">
    <text evidence="1">The sequence shown here is derived from an EMBL/GenBank/DDBJ whole genome shotgun (WGS) entry which is preliminary data.</text>
</comment>
<gene>
    <name evidence="1" type="ORF">L1987_35713</name>
</gene>
<protein>
    <submittedName>
        <fullName evidence="1">Uncharacterized protein</fullName>
    </submittedName>
</protein>
<accession>A0ACB9HD60</accession>
<keyword evidence="2" id="KW-1185">Reference proteome</keyword>
<reference evidence="1 2" key="2">
    <citation type="journal article" date="2022" name="Mol. Ecol. Resour.">
        <title>The genomes of chicory, endive, great burdock and yacon provide insights into Asteraceae paleo-polyploidization history and plant inulin production.</title>
        <authorList>
            <person name="Fan W."/>
            <person name="Wang S."/>
            <person name="Wang H."/>
            <person name="Wang A."/>
            <person name="Jiang F."/>
            <person name="Liu H."/>
            <person name="Zhao H."/>
            <person name="Xu D."/>
            <person name="Zhang Y."/>
        </authorList>
    </citation>
    <scope>NUCLEOTIDE SEQUENCE [LARGE SCALE GENOMIC DNA]</scope>
    <source>
        <strain evidence="2">cv. Yunnan</strain>
        <tissue evidence="1">Leaves</tissue>
    </source>
</reference>
<reference evidence="2" key="1">
    <citation type="journal article" date="2022" name="Mol. Ecol. Resour.">
        <title>The genomes of chicory, endive, great burdock and yacon provide insights into Asteraceae palaeo-polyploidization history and plant inulin production.</title>
        <authorList>
            <person name="Fan W."/>
            <person name="Wang S."/>
            <person name="Wang H."/>
            <person name="Wang A."/>
            <person name="Jiang F."/>
            <person name="Liu H."/>
            <person name="Zhao H."/>
            <person name="Xu D."/>
            <person name="Zhang Y."/>
        </authorList>
    </citation>
    <scope>NUCLEOTIDE SEQUENCE [LARGE SCALE GENOMIC DNA]</scope>
    <source>
        <strain evidence="2">cv. Yunnan</strain>
    </source>
</reference>
<evidence type="ECO:0000313" key="1">
    <source>
        <dbReference type="EMBL" id="KAI3793100.1"/>
    </source>
</evidence>
<proteinExistence type="predicted"/>
<sequence length="138" mass="15366">MSTHWLFGKVIPNGVVNHLACYPQVNGNEINNNHDDETNLENDKEGGIVINDQNEVFQVVQCDQLHQLGKIIENGLEFNDEVDQMIDGELVGNMAENDEVNNIFDVNEGIVENGIIIDNMAENEDVNVNEVSDSNLTV</sequence>
<organism evidence="1 2">
    <name type="scientific">Smallanthus sonchifolius</name>
    <dbReference type="NCBI Taxonomy" id="185202"/>
    <lineage>
        <taxon>Eukaryota</taxon>
        <taxon>Viridiplantae</taxon>
        <taxon>Streptophyta</taxon>
        <taxon>Embryophyta</taxon>
        <taxon>Tracheophyta</taxon>
        <taxon>Spermatophyta</taxon>
        <taxon>Magnoliopsida</taxon>
        <taxon>eudicotyledons</taxon>
        <taxon>Gunneridae</taxon>
        <taxon>Pentapetalae</taxon>
        <taxon>asterids</taxon>
        <taxon>campanulids</taxon>
        <taxon>Asterales</taxon>
        <taxon>Asteraceae</taxon>
        <taxon>Asteroideae</taxon>
        <taxon>Heliantheae alliance</taxon>
        <taxon>Millerieae</taxon>
        <taxon>Smallanthus</taxon>
    </lineage>
</organism>
<dbReference type="Proteomes" id="UP001056120">
    <property type="component" value="Linkage Group LG12"/>
</dbReference>
<evidence type="ECO:0000313" key="2">
    <source>
        <dbReference type="Proteomes" id="UP001056120"/>
    </source>
</evidence>
<name>A0ACB9HD60_9ASTR</name>